<dbReference type="PANTHER" id="PTHR47478:SF1">
    <property type="entry name" value="PYRIMIDINE 5'-NUCLEOTIDASE YJJG"/>
    <property type="match status" value="1"/>
</dbReference>
<comment type="caution">
    <text evidence="1">The sequence shown here is derived from an EMBL/GenBank/DDBJ whole genome shotgun (WGS) entry which is preliminary data.</text>
</comment>
<dbReference type="RefSeq" id="WP_345331573.1">
    <property type="nucleotide sequence ID" value="NZ_BAABJI010000002.1"/>
</dbReference>
<dbReference type="Gene3D" id="3.40.50.1000">
    <property type="entry name" value="HAD superfamily/HAD-like"/>
    <property type="match status" value="1"/>
</dbReference>
<dbReference type="InterPro" id="IPR036412">
    <property type="entry name" value="HAD-like_sf"/>
</dbReference>
<accession>A0ABP9FXW0</accession>
<dbReference type="SFLD" id="SFLDS00003">
    <property type="entry name" value="Haloacid_Dehalogenase"/>
    <property type="match status" value="1"/>
</dbReference>
<proteinExistence type="predicted"/>
<dbReference type="InterPro" id="IPR006439">
    <property type="entry name" value="HAD-SF_hydro_IA"/>
</dbReference>
<organism evidence="1 2">
    <name type="scientific">Mucilaginibacter defluvii</name>
    <dbReference type="NCBI Taxonomy" id="1196019"/>
    <lineage>
        <taxon>Bacteria</taxon>
        <taxon>Pseudomonadati</taxon>
        <taxon>Bacteroidota</taxon>
        <taxon>Sphingobacteriia</taxon>
        <taxon>Sphingobacteriales</taxon>
        <taxon>Sphingobacteriaceae</taxon>
        <taxon>Mucilaginibacter</taxon>
    </lineage>
</organism>
<evidence type="ECO:0000313" key="1">
    <source>
        <dbReference type="EMBL" id="GAA4920424.1"/>
    </source>
</evidence>
<name>A0ABP9FXW0_9SPHI</name>
<dbReference type="SFLD" id="SFLDG01129">
    <property type="entry name" value="C1.5:_HAD__Beta-PGM__Phosphata"/>
    <property type="match status" value="1"/>
</dbReference>
<dbReference type="NCBIfam" id="TIGR01509">
    <property type="entry name" value="HAD-SF-IA-v3"/>
    <property type="match status" value="1"/>
</dbReference>
<sequence>MIRALIYDLDNTIYPVESIADEVFAGLFKLIDNQAEGISSSDIQTAKNELTRRPFQKVADEYGLSDDLKAQAAELLRNLTYNKPMQAFDDYRYVKTLAVDKFLVTTGFVKLQNSKVKMLGIVGDFKQIYVVDPESTEKTKRQMFTQILEKFNYKAEEVLIIGDDPESEIKEAKAVGIKTVLYDPEKRYTDAEADYRITNHRDIGELIL</sequence>
<dbReference type="EMBL" id="BAABJI010000002">
    <property type="protein sequence ID" value="GAA4920424.1"/>
    <property type="molecule type" value="Genomic_DNA"/>
</dbReference>
<dbReference type="Gene3D" id="1.10.150.520">
    <property type="match status" value="1"/>
</dbReference>
<dbReference type="NCBIfam" id="TIGR01549">
    <property type="entry name" value="HAD-SF-IA-v1"/>
    <property type="match status" value="1"/>
</dbReference>
<dbReference type="InterPro" id="IPR023214">
    <property type="entry name" value="HAD_sf"/>
</dbReference>
<dbReference type="SUPFAM" id="SSF56784">
    <property type="entry name" value="HAD-like"/>
    <property type="match status" value="1"/>
</dbReference>
<dbReference type="InterPro" id="IPR052550">
    <property type="entry name" value="Pyrimidine_5'-ntase_YjjG"/>
</dbReference>
<gene>
    <name evidence="1" type="ORF">GCM10023313_25260</name>
</gene>
<dbReference type="Proteomes" id="UP001501436">
    <property type="component" value="Unassembled WGS sequence"/>
</dbReference>
<reference evidence="2" key="1">
    <citation type="journal article" date="2019" name="Int. J. Syst. Evol. Microbiol.">
        <title>The Global Catalogue of Microorganisms (GCM) 10K type strain sequencing project: providing services to taxonomists for standard genome sequencing and annotation.</title>
        <authorList>
            <consortium name="The Broad Institute Genomics Platform"/>
            <consortium name="The Broad Institute Genome Sequencing Center for Infectious Disease"/>
            <person name="Wu L."/>
            <person name="Ma J."/>
        </authorList>
    </citation>
    <scope>NUCLEOTIDE SEQUENCE [LARGE SCALE GENOMIC DNA]</scope>
    <source>
        <strain evidence="2">JCM 18283</strain>
    </source>
</reference>
<keyword evidence="2" id="KW-1185">Reference proteome</keyword>
<protein>
    <submittedName>
        <fullName evidence="1">YjjG family noncanonical pyrimidine nucleotidase</fullName>
    </submittedName>
</protein>
<dbReference type="PANTHER" id="PTHR47478">
    <property type="match status" value="1"/>
</dbReference>
<dbReference type="Pfam" id="PF00702">
    <property type="entry name" value="Hydrolase"/>
    <property type="match status" value="1"/>
</dbReference>
<evidence type="ECO:0000313" key="2">
    <source>
        <dbReference type="Proteomes" id="UP001501436"/>
    </source>
</evidence>